<name>A0A5D3KIS3_9BRAD</name>
<evidence type="ECO:0000313" key="2">
    <source>
        <dbReference type="EMBL" id="TYL97507.1"/>
    </source>
</evidence>
<evidence type="ECO:0000256" key="1">
    <source>
        <dbReference type="SAM" id="SignalP"/>
    </source>
</evidence>
<dbReference type="AlphaFoldDB" id="A0A5D3KIS3"/>
<keyword evidence="3" id="KW-1185">Reference proteome</keyword>
<dbReference type="EMBL" id="VSSS01000015">
    <property type="protein sequence ID" value="TYL97507.1"/>
    <property type="molecule type" value="Genomic_DNA"/>
</dbReference>
<protein>
    <recommendedName>
        <fullName evidence="4">DUF3300 domain-containing protein</fullName>
    </recommendedName>
</protein>
<dbReference type="Proteomes" id="UP000324758">
    <property type="component" value="Unassembled WGS sequence"/>
</dbReference>
<evidence type="ECO:0000313" key="3">
    <source>
        <dbReference type="Proteomes" id="UP000324758"/>
    </source>
</evidence>
<reference evidence="2 3" key="1">
    <citation type="submission" date="2019-08" db="EMBL/GenBank/DDBJ databases">
        <title>Bradyrhizobium hipponensis sp. nov., a rhizobium isolated from a Lupinus angustifolius root nodule in Tunisia.</title>
        <authorList>
            <person name="Off K."/>
            <person name="Rejili M."/>
            <person name="Mars M."/>
            <person name="Brachmann A."/>
            <person name="Marin M."/>
        </authorList>
    </citation>
    <scope>NUCLEOTIDE SEQUENCE [LARGE SCALE GENOMIC DNA]</scope>
    <source>
        <strain evidence="2 3">CTAW71</strain>
    </source>
</reference>
<evidence type="ECO:0008006" key="4">
    <source>
        <dbReference type="Google" id="ProtNLM"/>
    </source>
</evidence>
<proteinExistence type="predicted"/>
<comment type="caution">
    <text evidence="2">The sequence shown here is derived from an EMBL/GenBank/DDBJ whole genome shotgun (WGS) entry which is preliminary data.</text>
</comment>
<feature type="chain" id="PRO_5022743648" description="DUF3300 domain-containing protein" evidence="1">
    <location>
        <begin position="26"/>
        <end position="89"/>
    </location>
</feature>
<dbReference type="RefSeq" id="WP_148771880.1">
    <property type="nucleotide sequence ID" value="NZ_VSSS01000015.1"/>
</dbReference>
<accession>A0A5D3KIS3</accession>
<keyword evidence="1" id="KW-0732">Signal</keyword>
<organism evidence="2 3">
    <name type="scientific">Bradyrhizobium rifense</name>
    <dbReference type="NCBI Taxonomy" id="515499"/>
    <lineage>
        <taxon>Bacteria</taxon>
        <taxon>Pseudomonadati</taxon>
        <taxon>Pseudomonadota</taxon>
        <taxon>Alphaproteobacteria</taxon>
        <taxon>Hyphomicrobiales</taxon>
        <taxon>Nitrobacteraceae</taxon>
        <taxon>Bradyrhizobium</taxon>
    </lineage>
</organism>
<sequence length="89" mass="9945">MKLVSALVGLAALGGVALSTGAASAQPIDVPGASGVVPSGYICNEWGHCWHRHYYGGGYYHPHYWGGYGWHRHWGGGYGWHHWHHWHQW</sequence>
<feature type="signal peptide" evidence="1">
    <location>
        <begin position="1"/>
        <end position="25"/>
    </location>
</feature>
<gene>
    <name evidence="2" type="ORF">FXB40_09145</name>
</gene>